<protein>
    <submittedName>
        <fullName evidence="1">SCAN domain-containing protein 3</fullName>
    </submittedName>
</protein>
<evidence type="ECO:0000313" key="2">
    <source>
        <dbReference type="Proteomes" id="UP000887013"/>
    </source>
</evidence>
<dbReference type="OrthoDB" id="6580598at2759"/>
<keyword evidence="2" id="KW-1185">Reference proteome</keyword>
<dbReference type="EMBL" id="BMAW01130503">
    <property type="protein sequence ID" value="GFU35361.1"/>
    <property type="molecule type" value="Genomic_DNA"/>
</dbReference>
<dbReference type="Proteomes" id="UP000887013">
    <property type="component" value="Unassembled WGS sequence"/>
</dbReference>
<name>A0A8X6UPQ7_NEPPI</name>
<proteinExistence type="predicted"/>
<accession>A0A8X6UPQ7</accession>
<dbReference type="AlphaFoldDB" id="A0A8X6UPQ7"/>
<comment type="caution">
    <text evidence="1">The sequence shown here is derived from an EMBL/GenBank/DDBJ whole genome shotgun (WGS) entry which is preliminary data.</text>
</comment>
<reference evidence="1" key="1">
    <citation type="submission" date="2020-08" db="EMBL/GenBank/DDBJ databases">
        <title>Multicomponent nature underlies the extraordinary mechanical properties of spider dragline silk.</title>
        <authorList>
            <person name="Kono N."/>
            <person name="Nakamura H."/>
            <person name="Mori M."/>
            <person name="Yoshida Y."/>
            <person name="Ohtoshi R."/>
            <person name="Malay A.D."/>
            <person name="Moran D.A.P."/>
            <person name="Tomita M."/>
            <person name="Numata K."/>
            <person name="Arakawa K."/>
        </authorList>
    </citation>
    <scope>NUCLEOTIDE SEQUENCE</scope>
</reference>
<evidence type="ECO:0000313" key="1">
    <source>
        <dbReference type="EMBL" id="GFU35361.1"/>
    </source>
</evidence>
<organism evidence="1 2">
    <name type="scientific">Nephila pilipes</name>
    <name type="common">Giant wood spider</name>
    <name type="synonym">Nephila maculata</name>
    <dbReference type="NCBI Taxonomy" id="299642"/>
    <lineage>
        <taxon>Eukaryota</taxon>
        <taxon>Metazoa</taxon>
        <taxon>Ecdysozoa</taxon>
        <taxon>Arthropoda</taxon>
        <taxon>Chelicerata</taxon>
        <taxon>Arachnida</taxon>
        <taxon>Araneae</taxon>
        <taxon>Araneomorphae</taxon>
        <taxon>Entelegynae</taxon>
        <taxon>Araneoidea</taxon>
        <taxon>Nephilidae</taxon>
        <taxon>Nephila</taxon>
    </lineage>
</organism>
<gene>
    <name evidence="1" type="primary">ZBED9</name>
    <name evidence="1" type="ORF">NPIL_241211</name>
</gene>
<dbReference type="PANTHER" id="PTHR45913:SF19">
    <property type="entry name" value="LOW QUALITY PROTEIN: ZINC FINGER BED DOMAIN-CONTAINING PROTEIN 5-LIKE"/>
    <property type="match status" value="1"/>
</dbReference>
<dbReference type="PANTHER" id="PTHR45913">
    <property type="entry name" value="EPM2A-INTERACTING PROTEIN 1"/>
    <property type="match status" value="1"/>
</dbReference>
<sequence length="297" mass="33950">MRETFLGAFSLLLLWITNMLQMICFWDMTYMCYSVGYILLLEHGKILQKRDAFTKVDACVATDDIEAFYHGIERENLIKPSISAFLKTVLEKDDKNVTVLPLSNYNVSRRIDEVSEDIEKQLVEKLKTKNFSVQMDESTSRDSEAVLITFKKYIDEDGAPNIMGKKKGSLKLMKDANPEMIIIHCVIHKENLVAKNISPVLNEVLHAVIKCVNTIKASAKCERLFKLFCEEQNEDHVRLLLHTEAHSALSNILLDNSNTTIWIIENTYPHAWLSVWSYGTWSDNGYISPLPVSLRGS</sequence>